<dbReference type="Proteomes" id="UP000019140">
    <property type="component" value="Unassembled WGS sequence"/>
</dbReference>
<gene>
    <name evidence="1" type="ORF">ETSY2_34640</name>
</gene>
<dbReference type="AlphaFoldDB" id="W4LYS0"/>
<accession>W4LYS0</accession>
<reference evidence="1 2" key="1">
    <citation type="journal article" date="2014" name="Nature">
        <title>An environmental bacterial taxon with a large and distinct metabolic repertoire.</title>
        <authorList>
            <person name="Wilson M.C."/>
            <person name="Mori T."/>
            <person name="Ruckert C."/>
            <person name="Uria A.R."/>
            <person name="Helf M.J."/>
            <person name="Takada K."/>
            <person name="Gernert C."/>
            <person name="Steffens U.A."/>
            <person name="Heycke N."/>
            <person name="Schmitt S."/>
            <person name="Rinke C."/>
            <person name="Helfrich E.J."/>
            <person name="Brachmann A.O."/>
            <person name="Gurgui C."/>
            <person name="Wakimoto T."/>
            <person name="Kracht M."/>
            <person name="Crusemann M."/>
            <person name="Hentschel U."/>
            <person name="Abe I."/>
            <person name="Matsunaga S."/>
            <person name="Kalinowski J."/>
            <person name="Takeyama H."/>
            <person name="Piel J."/>
        </authorList>
    </citation>
    <scope>NUCLEOTIDE SEQUENCE [LARGE SCALE GENOMIC DNA]</scope>
    <source>
        <strain evidence="2">TSY2</strain>
    </source>
</reference>
<dbReference type="HOGENOM" id="CLU_1718989_0_0_7"/>
<evidence type="ECO:0000313" key="2">
    <source>
        <dbReference type="Proteomes" id="UP000019140"/>
    </source>
</evidence>
<dbReference type="EMBL" id="AZHX01001486">
    <property type="protein sequence ID" value="ETX02876.1"/>
    <property type="molecule type" value="Genomic_DNA"/>
</dbReference>
<keyword evidence="2" id="KW-1185">Reference proteome</keyword>
<sequence>MIHHINIILFYLPHLSLLLTDLRPILESAHDPCIECSEWPIDEGEATQAATAMAQIFFEQPRDAVMLIIDSAQFERAVALLPLLRQIAADIPMIVITETDQPDEVWKLMQRTRLQGEWPGVWRFSGEPGKIGLRALEETGDGIDQDAKSRLA</sequence>
<evidence type="ECO:0000313" key="1">
    <source>
        <dbReference type="EMBL" id="ETX02876.1"/>
    </source>
</evidence>
<protein>
    <submittedName>
        <fullName evidence="1">Uncharacterized protein</fullName>
    </submittedName>
</protein>
<name>W4LYS0_9BACT</name>
<comment type="caution">
    <text evidence="1">The sequence shown here is derived from an EMBL/GenBank/DDBJ whole genome shotgun (WGS) entry which is preliminary data.</text>
</comment>
<organism evidence="1 2">
    <name type="scientific">Candidatus Entotheonella gemina</name>
    <dbReference type="NCBI Taxonomy" id="1429439"/>
    <lineage>
        <taxon>Bacteria</taxon>
        <taxon>Pseudomonadati</taxon>
        <taxon>Nitrospinota/Tectimicrobiota group</taxon>
        <taxon>Candidatus Tectimicrobiota</taxon>
        <taxon>Candidatus Entotheonellia</taxon>
        <taxon>Candidatus Entotheonellales</taxon>
        <taxon>Candidatus Entotheonellaceae</taxon>
        <taxon>Candidatus Entotheonella</taxon>
    </lineage>
</organism>
<proteinExistence type="predicted"/>